<dbReference type="NCBIfam" id="TIGR00738">
    <property type="entry name" value="rrf2_super"/>
    <property type="match status" value="1"/>
</dbReference>
<accession>A0A380TL90</accession>
<evidence type="ECO:0000313" key="2">
    <source>
        <dbReference type="EMBL" id="SUS08491.1"/>
    </source>
</evidence>
<keyword evidence="1" id="KW-0238">DNA-binding</keyword>
<proteinExistence type="predicted"/>
<protein>
    <submittedName>
        <fullName evidence="2">Putative HTH-type transcriptional regulator rrf2-like</fullName>
    </submittedName>
</protein>
<dbReference type="PANTHER" id="PTHR33221:SF5">
    <property type="entry name" value="HTH-TYPE TRANSCRIPTIONAL REGULATOR ISCR"/>
    <property type="match status" value="1"/>
</dbReference>
<dbReference type="InterPro" id="IPR000944">
    <property type="entry name" value="Tscrpt_reg_Rrf2"/>
</dbReference>
<organism evidence="2">
    <name type="scientific">metagenome</name>
    <dbReference type="NCBI Taxonomy" id="256318"/>
    <lineage>
        <taxon>unclassified sequences</taxon>
        <taxon>metagenomes</taxon>
    </lineage>
</organism>
<dbReference type="PROSITE" id="PS51197">
    <property type="entry name" value="HTH_RRF2_2"/>
    <property type="match status" value="1"/>
</dbReference>
<dbReference type="Gene3D" id="1.10.10.10">
    <property type="entry name" value="Winged helix-like DNA-binding domain superfamily/Winged helix DNA-binding domain"/>
    <property type="match status" value="1"/>
</dbReference>
<dbReference type="EMBL" id="UIDG01000623">
    <property type="protein sequence ID" value="SUS08491.1"/>
    <property type="molecule type" value="Genomic_DNA"/>
</dbReference>
<dbReference type="PANTHER" id="PTHR33221">
    <property type="entry name" value="WINGED HELIX-TURN-HELIX TRANSCRIPTIONAL REGULATOR, RRF2 FAMILY"/>
    <property type="match status" value="1"/>
</dbReference>
<gene>
    <name evidence="2" type="ORF">DF3PB_70038</name>
</gene>
<dbReference type="SUPFAM" id="SSF46785">
    <property type="entry name" value="Winged helix' DNA-binding domain"/>
    <property type="match status" value="1"/>
</dbReference>
<dbReference type="Pfam" id="PF02082">
    <property type="entry name" value="Rrf2"/>
    <property type="match status" value="1"/>
</dbReference>
<evidence type="ECO:0000256" key="1">
    <source>
        <dbReference type="ARBA" id="ARBA00023125"/>
    </source>
</evidence>
<dbReference type="GO" id="GO:0003700">
    <property type="term" value="F:DNA-binding transcription factor activity"/>
    <property type="evidence" value="ECO:0007669"/>
    <property type="project" value="TreeGrafter"/>
</dbReference>
<dbReference type="GO" id="GO:0003677">
    <property type="term" value="F:DNA binding"/>
    <property type="evidence" value="ECO:0007669"/>
    <property type="project" value="UniProtKB-KW"/>
</dbReference>
<dbReference type="AlphaFoldDB" id="A0A380TL90"/>
<reference evidence="2" key="1">
    <citation type="submission" date="2018-07" db="EMBL/GenBank/DDBJ databases">
        <authorList>
            <person name="Quirk P.G."/>
            <person name="Krulwich T.A."/>
        </authorList>
    </citation>
    <scope>NUCLEOTIDE SEQUENCE</scope>
</reference>
<name>A0A380TL90_9ZZZZ</name>
<dbReference type="InterPro" id="IPR036390">
    <property type="entry name" value="WH_DNA-bd_sf"/>
</dbReference>
<dbReference type="GO" id="GO:0005829">
    <property type="term" value="C:cytosol"/>
    <property type="evidence" value="ECO:0007669"/>
    <property type="project" value="TreeGrafter"/>
</dbReference>
<sequence length="149" mass="16112">MLSSKGKYGIKALLHLAEHEGSGVMLIADIAAQNSIPKKFLDAILLELKNAGFLHSKKGRGGGYALARPAERIFIGDVIRTLDGPLAPIPCASRSAYRRCDDCPDAAACRIRLLMVDVRDALAEILDRTSLADLRSRGLPAEVVLLYDI</sequence>
<dbReference type="InterPro" id="IPR036388">
    <property type="entry name" value="WH-like_DNA-bd_sf"/>
</dbReference>